<gene>
    <name evidence="2" type="ORF">DVR09_12250</name>
</gene>
<dbReference type="RefSeq" id="WP_115417160.1">
    <property type="nucleotide sequence ID" value="NZ_CP031357.1"/>
</dbReference>
<dbReference type="InterPro" id="IPR001969">
    <property type="entry name" value="Aspartic_peptidase_AS"/>
</dbReference>
<protein>
    <submittedName>
        <fullName evidence="2">TIGR02281 family clan AA aspartic protease</fullName>
        <ecNumber evidence="2">3.4.23.-</ecNumber>
    </submittedName>
</protein>
<dbReference type="OrthoDB" id="7595324at2"/>
<evidence type="ECO:0000313" key="2">
    <source>
        <dbReference type="EMBL" id="AXK42991.1"/>
    </source>
</evidence>
<dbReference type="EC" id="3.4.23.-" evidence="2"/>
<sequence length="286" mass="30802">MDLEPVFQAVADTLRAIPRSELLIAALAAMALGWIGAVVARRSALGGILRIASSLALGLILLTVVLQLSRFDPRFDVAVPQIGLPEQMVEGGETRIPLSADGHFWVRAEVNGVPGNFMIDTGATLTAISAPLAERAGLEPRRGGIPIMLGTANGTVQAHVATVDSLTFGNVSASGTDAAIAESFGDFNVIGMNVLARLGSWRVEDNTLILVPAPRIRFRKIRRWIARREPLGLPSMDRAIALPAPRHLALCFRRVPWRCFSISTGPWSRSHPIPMPSSFPRIWAIG</sequence>
<dbReference type="NCBIfam" id="TIGR02281">
    <property type="entry name" value="clan_AA_DTGA"/>
    <property type="match status" value="1"/>
</dbReference>
<keyword evidence="3" id="KW-1185">Reference proteome</keyword>
<feature type="transmembrane region" description="Helical" evidence="1">
    <location>
        <begin position="22"/>
        <end position="40"/>
    </location>
</feature>
<dbReference type="AlphaFoldDB" id="A0A345YGD9"/>
<dbReference type="PROSITE" id="PS00141">
    <property type="entry name" value="ASP_PROTEASE"/>
    <property type="match status" value="1"/>
</dbReference>
<dbReference type="InterPro" id="IPR021109">
    <property type="entry name" value="Peptidase_aspartic_dom_sf"/>
</dbReference>
<feature type="transmembrane region" description="Helical" evidence="1">
    <location>
        <begin position="47"/>
        <end position="68"/>
    </location>
</feature>
<dbReference type="EMBL" id="CP031357">
    <property type="protein sequence ID" value="AXK42991.1"/>
    <property type="molecule type" value="Genomic_DNA"/>
</dbReference>
<keyword evidence="2" id="KW-0645">Protease</keyword>
<dbReference type="KEGG" id="err:DVR09_12250"/>
<keyword evidence="1" id="KW-1133">Transmembrane helix</keyword>
<dbReference type="Pfam" id="PF13975">
    <property type="entry name" value="gag-asp_proteas"/>
    <property type="match status" value="1"/>
</dbReference>
<dbReference type="GO" id="GO:0004190">
    <property type="term" value="F:aspartic-type endopeptidase activity"/>
    <property type="evidence" value="ECO:0007669"/>
    <property type="project" value="InterPro"/>
</dbReference>
<evidence type="ECO:0000313" key="3">
    <source>
        <dbReference type="Proteomes" id="UP000254508"/>
    </source>
</evidence>
<keyword evidence="1" id="KW-0812">Transmembrane</keyword>
<keyword evidence="1" id="KW-0472">Membrane</keyword>
<organism evidence="2 3">
    <name type="scientific">Erythrobacter aureus</name>
    <dbReference type="NCBI Taxonomy" id="2182384"/>
    <lineage>
        <taxon>Bacteria</taxon>
        <taxon>Pseudomonadati</taxon>
        <taxon>Pseudomonadota</taxon>
        <taxon>Alphaproteobacteria</taxon>
        <taxon>Sphingomonadales</taxon>
        <taxon>Erythrobacteraceae</taxon>
        <taxon>Erythrobacter/Porphyrobacter group</taxon>
        <taxon>Erythrobacter</taxon>
    </lineage>
</organism>
<keyword evidence="2" id="KW-0378">Hydrolase</keyword>
<accession>A0A345YGD9</accession>
<dbReference type="Gene3D" id="2.40.70.10">
    <property type="entry name" value="Acid Proteases"/>
    <property type="match status" value="1"/>
</dbReference>
<reference evidence="3" key="1">
    <citation type="submission" date="2018-07" db="EMBL/GenBank/DDBJ databases">
        <title>Genome sequence of Erythrobacter strain YH-07, an antagonistic bacterium isolated from Yellow Sea.</title>
        <authorList>
            <person name="Tang T."/>
            <person name="Liu Q."/>
            <person name="Sun X."/>
        </authorList>
    </citation>
    <scope>NUCLEOTIDE SEQUENCE [LARGE SCALE GENOMIC DNA]</scope>
    <source>
        <strain evidence="3">YH-07</strain>
    </source>
</reference>
<dbReference type="InterPro" id="IPR011969">
    <property type="entry name" value="Clan_AA_Asp_peptidase_C"/>
</dbReference>
<proteinExistence type="predicted"/>
<dbReference type="SUPFAM" id="SSF50630">
    <property type="entry name" value="Acid proteases"/>
    <property type="match status" value="1"/>
</dbReference>
<evidence type="ECO:0000256" key="1">
    <source>
        <dbReference type="SAM" id="Phobius"/>
    </source>
</evidence>
<dbReference type="InterPro" id="IPR034122">
    <property type="entry name" value="Retropepsin-like_bacterial"/>
</dbReference>
<dbReference type="GO" id="GO:0006508">
    <property type="term" value="P:proteolysis"/>
    <property type="evidence" value="ECO:0007669"/>
    <property type="project" value="UniProtKB-KW"/>
</dbReference>
<dbReference type="CDD" id="cd05483">
    <property type="entry name" value="retropepsin_like_bacteria"/>
    <property type="match status" value="1"/>
</dbReference>
<dbReference type="Proteomes" id="UP000254508">
    <property type="component" value="Chromosome"/>
</dbReference>
<name>A0A345YGD9_9SPHN</name>